<comment type="caution">
    <text evidence="1">The sequence shown here is derived from an EMBL/GenBank/DDBJ whole genome shotgun (WGS) entry which is preliminary data.</text>
</comment>
<protein>
    <submittedName>
        <fullName evidence="1">Uncharacterized protein</fullName>
    </submittedName>
</protein>
<evidence type="ECO:0000313" key="2">
    <source>
        <dbReference type="Proteomes" id="UP000646827"/>
    </source>
</evidence>
<reference evidence="1 2" key="1">
    <citation type="submission" date="2020-12" db="EMBL/GenBank/DDBJ databases">
        <title>Metabolic potential, ecology and presence of endohyphal bacteria is reflected in genomic diversity of Mucoromycotina.</title>
        <authorList>
            <person name="Muszewska A."/>
            <person name="Okrasinska A."/>
            <person name="Steczkiewicz K."/>
            <person name="Drgas O."/>
            <person name="Orlowska M."/>
            <person name="Perlinska-Lenart U."/>
            <person name="Aleksandrzak-Piekarczyk T."/>
            <person name="Szatraj K."/>
            <person name="Zielenkiewicz U."/>
            <person name="Pilsyk S."/>
            <person name="Malc E."/>
            <person name="Mieczkowski P."/>
            <person name="Kruszewska J.S."/>
            <person name="Biernat P."/>
            <person name="Pawlowska J."/>
        </authorList>
    </citation>
    <scope>NUCLEOTIDE SEQUENCE [LARGE SCALE GENOMIC DNA]</scope>
    <source>
        <strain evidence="1 2">CBS 142.35</strain>
    </source>
</reference>
<sequence length="139" mass="15155">MDVYCSGDEESKNPYLLKLSSEFYKTSFTFDMRSVFDVTLLGFVGKTTVSAIKASPPSIKAAVAASTALSSGTVALGFKFSTYGVQQSRLIKISRGDQSVEIKVDPNLKQGGTQQDVEDVCNNLEFYVDSPFEEPSILE</sequence>
<keyword evidence="2" id="KW-1185">Reference proteome</keyword>
<proteinExistence type="predicted"/>
<dbReference type="EMBL" id="JAEPRB010000191">
    <property type="protein sequence ID" value="KAG2219175.1"/>
    <property type="molecule type" value="Genomic_DNA"/>
</dbReference>
<evidence type="ECO:0000313" key="1">
    <source>
        <dbReference type="EMBL" id="KAG2219175.1"/>
    </source>
</evidence>
<name>A0A8H7RYE7_9FUNG</name>
<gene>
    <name evidence="1" type="ORF">INT45_008350</name>
</gene>
<organism evidence="1 2">
    <name type="scientific">Circinella minor</name>
    <dbReference type="NCBI Taxonomy" id="1195481"/>
    <lineage>
        <taxon>Eukaryota</taxon>
        <taxon>Fungi</taxon>
        <taxon>Fungi incertae sedis</taxon>
        <taxon>Mucoromycota</taxon>
        <taxon>Mucoromycotina</taxon>
        <taxon>Mucoromycetes</taxon>
        <taxon>Mucorales</taxon>
        <taxon>Lichtheimiaceae</taxon>
        <taxon>Circinella</taxon>
    </lineage>
</organism>
<dbReference type="AlphaFoldDB" id="A0A8H7RYE7"/>
<accession>A0A8H7RYE7</accession>
<dbReference type="Proteomes" id="UP000646827">
    <property type="component" value="Unassembled WGS sequence"/>
</dbReference>